<comment type="similarity">
    <text evidence="9">Belongs to the gmhB family.</text>
</comment>
<dbReference type="GO" id="GO:0005737">
    <property type="term" value="C:cytoplasm"/>
    <property type="evidence" value="ECO:0007669"/>
    <property type="project" value="UniProtKB-SubCell"/>
</dbReference>
<comment type="subcellular location">
    <subcellularLocation>
        <location evidence="2 9">Cytoplasm</location>
    </subcellularLocation>
</comment>
<feature type="binding site" evidence="13">
    <location>
        <position position="10"/>
    </location>
    <ligand>
        <name>Mg(2+)</name>
        <dbReference type="ChEBI" id="CHEBI:18420"/>
    </ligand>
</feature>
<feature type="site" description="Stabilizes the phosphoryl group" evidence="12">
    <location>
        <position position="50"/>
    </location>
</feature>
<comment type="subunit">
    <text evidence="3">Monomer.</text>
</comment>
<evidence type="ECO:0000256" key="13">
    <source>
        <dbReference type="PIRSR" id="PIRSR004682-4"/>
    </source>
</evidence>
<dbReference type="SUPFAM" id="SSF56784">
    <property type="entry name" value="HAD-like"/>
    <property type="match status" value="1"/>
</dbReference>
<feature type="binding site" evidence="13">
    <location>
        <position position="91"/>
    </location>
    <ligand>
        <name>Zn(2+)</name>
        <dbReference type="ChEBI" id="CHEBI:29105"/>
    </ligand>
</feature>
<dbReference type="InterPro" id="IPR036412">
    <property type="entry name" value="HAD-like_sf"/>
</dbReference>
<evidence type="ECO:0000256" key="11">
    <source>
        <dbReference type="PIRSR" id="PIRSR004682-2"/>
    </source>
</evidence>
<keyword evidence="13" id="KW-0862">Zinc</keyword>
<dbReference type="InterPro" id="IPR023214">
    <property type="entry name" value="HAD_sf"/>
</dbReference>
<reference evidence="14 15" key="1">
    <citation type="submission" date="2020-02" db="EMBL/GenBank/DDBJ databases">
        <title>Balneolaceae bacterium YR4-1, complete genome.</title>
        <authorList>
            <person name="Li Y."/>
            <person name="Wu S."/>
        </authorList>
    </citation>
    <scope>NUCLEOTIDE SEQUENCE [LARGE SCALE GENOMIC DNA]</scope>
    <source>
        <strain evidence="14 15">YR4-1</strain>
    </source>
</reference>
<evidence type="ECO:0000256" key="12">
    <source>
        <dbReference type="PIRSR" id="PIRSR004682-3"/>
    </source>
</evidence>
<evidence type="ECO:0000256" key="7">
    <source>
        <dbReference type="ARBA" id="ARBA00023277"/>
    </source>
</evidence>
<dbReference type="Proteomes" id="UP000473278">
    <property type="component" value="Unassembled WGS sequence"/>
</dbReference>
<keyword evidence="13" id="KW-0460">Magnesium</keyword>
<feature type="binding site" evidence="11">
    <location>
        <begin position="106"/>
        <end position="107"/>
    </location>
    <ligand>
        <name>substrate</name>
    </ligand>
</feature>
<dbReference type="GO" id="GO:0016791">
    <property type="term" value="F:phosphatase activity"/>
    <property type="evidence" value="ECO:0007669"/>
    <property type="project" value="InterPro"/>
</dbReference>
<dbReference type="PANTHER" id="PTHR42891">
    <property type="entry name" value="D-GLYCERO-BETA-D-MANNO-HEPTOSE-1,7-BISPHOSPHATE 7-PHOSPHATASE"/>
    <property type="match status" value="1"/>
</dbReference>
<feature type="binding site" evidence="11">
    <location>
        <begin position="8"/>
        <end position="10"/>
    </location>
    <ligand>
        <name>substrate</name>
    </ligand>
</feature>
<dbReference type="EC" id="3.1.3.-" evidence="9"/>
<accession>A0A6M1SW73</accession>
<feature type="site" description="Stabilizes the phosphoryl group" evidence="12">
    <location>
        <position position="107"/>
    </location>
</feature>
<evidence type="ECO:0000256" key="8">
    <source>
        <dbReference type="ARBA" id="ARBA00031828"/>
    </source>
</evidence>
<evidence type="ECO:0000256" key="2">
    <source>
        <dbReference type="ARBA" id="ARBA00004496"/>
    </source>
</evidence>
<dbReference type="Gene3D" id="3.40.50.1000">
    <property type="entry name" value="HAD superfamily/HAD-like"/>
    <property type="match status" value="1"/>
</dbReference>
<feature type="site" description="Contributes to substrate recognition" evidence="12">
    <location>
        <position position="106"/>
    </location>
</feature>
<evidence type="ECO:0000256" key="6">
    <source>
        <dbReference type="ARBA" id="ARBA00022801"/>
    </source>
</evidence>
<dbReference type="Pfam" id="PF08645">
    <property type="entry name" value="PNK3P"/>
    <property type="match status" value="1"/>
</dbReference>
<evidence type="ECO:0000256" key="4">
    <source>
        <dbReference type="ARBA" id="ARBA00022490"/>
    </source>
</evidence>
<evidence type="ECO:0000313" key="14">
    <source>
        <dbReference type="EMBL" id="NGP75244.1"/>
    </source>
</evidence>
<dbReference type="InterPro" id="IPR006549">
    <property type="entry name" value="HAD-SF_hydro_IIIA"/>
</dbReference>
<evidence type="ECO:0000256" key="3">
    <source>
        <dbReference type="ARBA" id="ARBA00011245"/>
    </source>
</evidence>
<feature type="binding site" evidence="11">
    <location>
        <begin position="50"/>
        <end position="53"/>
    </location>
    <ligand>
        <name>substrate</name>
    </ligand>
</feature>
<feature type="active site" description="Proton donor" evidence="10">
    <location>
        <position position="10"/>
    </location>
</feature>
<feature type="binding site" evidence="13">
    <location>
        <position position="133"/>
    </location>
    <ligand>
        <name>Mg(2+)</name>
        <dbReference type="ChEBI" id="CHEBI:18420"/>
    </ligand>
</feature>
<name>A0A6M1SW73_9BACT</name>
<proteinExistence type="inferred from homology"/>
<evidence type="ECO:0000256" key="5">
    <source>
        <dbReference type="ARBA" id="ARBA00022723"/>
    </source>
</evidence>
<dbReference type="AlphaFoldDB" id="A0A6M1SW73"/>
<dbReference type="InterPro" id="IPR006543">
    <property type="entry name" value="Histidinol-phos"/>
</dbReference>
<comment type="cofactor">
    <cofactor evidence="1 13">
        <name>Mg(2+)</name>
        <dbReference type="ChEBI" id="CHEBI:18420"/>
    </cofactor>
</comment>
<dbReference type="NCBIfam" id="TIGR01662">
    <property type="entry name" value="HAD-SF-IIIA"/>
    <property type="match status" value="1"/>
</dbReference>
<dbReference type="InterPro" id="IPR004446">
    <property type="entry name" value="Heptose_bisP_phosphatase"/>
</dbReference>
<dbReference type="InterPro" id="IPR013954">
    <property type="entry name" value="PNK3P"/>
</dbReference>
<keyword evidence="15" id="KW-1185">Reference proteome</keyword>
<dbReference type="RefSeq" id="WP_165138380.1">
    <property type="nucleotide sequence ID" value="NZ_JAALLT010000001.1"/>
</dbReference>
<comment type="cofactor">
    <cofactor evidence="13">
        <name>Zn(2+)</name>
        <dbReference type="ChEBI" id="CHEBI:29105"/>
    </cofactor>
</comment>
<dbReference type="EMBL" id="JAALLT010000001">
    <property type="protein sequence ID" value="NGP75244.1"/>
    <property type="molecule type" value="Genomic_DNA"/>
</dbReference>
<dbReference type="PIRSF" id="PIRSF004682">
    <property type="entry name" value="GmhB"/>
    <property type="match status" value="1"/>
</dbReference>
<feature type="binding site" evidence="13">
    <location>
        <position position="8"/>
    </location>
    <ligand>
        <name>Mg(2+)</name>
        <dbReference type="ChEBI" id="CHEBI:18420"/>
    </ligand>
</feature>
<dbReference type="GO" id="GO:0046872">
    <property type="term" value="F:metal ion binding"/>
    <property type="evidence" value="ECO:0007669"/>
    <property type="project" value="UniProtKB-KW"/>
</dbReference>
<dbReference type="CDD" id="cd07503">
    <property type="entry name" value="HAD_HisB-N"/>
    <property type="match status" value="1"/>
</dbReference>
<evidence type="ECO:0000256" key="10">
    <source>
        <dbReference type="PIRSR" id="PIRSR004682-1"/>
    </source>
</evidence>
<feature type="binding site" evidence="11">
    <location>
        <position position="133"/>
    </location>
    <ligand>
        <name>substrate</name>
    </ligand>
</feature>
<sequence>MNKAFFLDRDGTINVDYNFVHTPEEWTWCSGAVESIRRLNEAGFKVIVVTNQSGISRGRYSSEQVNHLHEWVDRELHEAGAQVDDWYMAPHHPKYDTELQYPREDRKPGKGMFRKAAQKYNIDFSNSFMAGDKISDLQPAVDLGITPFFIRSRHEPDQDKDWLRKHEIPSYETLHKALNDQFEL</sequence>
<keyword evidence="7 9" id="KW-0119">Carbohydrate metabolism</keyword>
<keyword evidence="4 9" id="KW-0963">Cytoplasm</keyword>
<dbReference type="GO" id="GO:0005975">
    <property type="term" value="P:carbohydrate metabolic process"/>
    <property type="evidence" value="ECO:0007669"/>
    <property type="project" value="InterPro"/>
</dbReference>
<organism evidence="14 15">
    <name type="scientific">Halalkalibaculum roseum</name>
    <dbReference type="NCBI Taxonomy" id="2709311"/>
    <lineage>
        <taxon>Bacteria</taxon>
        <taxon>Pseudomonadati</taxon>
        <taxon>Balneolota</taxon>
        <taxon>Balneolia</taxon>
        <taxon>Balneolales</taxon>
        <taxon>Balneolaceae</taxon>
        <taxon>Halalkalibaculum</taxon>
    </lineage>
</organism>
<feature type="active site" description="Nucleophile" evidence="10">
    <location>
        <position position="8"/>
    </location>
</feature>
<gene>
    <name evidence="14" type="ORF">G3570_01255</name>
</gene>
<keyword evidence="5 13" id="KW-0479">Metal-binding</keyword>
<keyword evidence="6 9" id="KW-0378">Hydrolase</keyword>
<dbReference type="PANTHER" id="PTHR42891:SF1">
    <property type="entry name" value="D-GLYCERO-BETA-D-MANNO-HEPTOSE-1,7-BISPHOSPHATE 7-PHOSPHATASE"/>
    <property type="match status" value="1"/>
</dbReference>
<feature type="binding site" evidence="11">
    <location>
        <begin position="16"/>
        <end position="19"/>
    </location>
    <ligand>
        <name>substrate</name>
    </ligand>
</feature>
<dbReference type="NCBIfam" id="TIGR01656">
    <property type="entry name" value="Histidinol-ppas"/>
    <property type="match status" value="1"/>
</dbReference>
<evidence type="ECO:0000313" key="15">
    <source>
        <dbReference type="Proteomes" id="UP000473278"/>
    </source>
</evidence>
<evidence type="ECO:0000256" key="9">
    <source>
        <dbReference type="PIRNR" id="PIRNR004682"/>
    </source>
</evidence>
<protein>
    <recommendedName>
        <fullName evidence="8 9">D,D-heptose 1,7-bisphosphate phosphatase</fullName>
        <ecNumber evidence="9">3.1.3.-</ecNumber>
    </recommendedName>
</protein>
<comment type="caution">
    <text evidence="14">The sequence shown here is derived from an EMBL/GenBank/DDBJ whole genome shotgun (WGS) entry which is preliminary data.</text>
</comment>
<feature type="binding site" evidence="13">
    <location>
        <position position="132"/>
    </location>
    <ligand>
        <name>Mg(2+)</name>
        <dbReference type="ChEBI" id="CHEBI:18420"/>
    </ligand>
</feature>
<evidence type="ECO:0000256" key="1">
    <source>
        <dbReference type="ARBA" id="ARBA00001946"/>
    </source>
</evidence>